<dbReference type="Proteomes" id="UP000078512">
    <property type="component" value="Unassembled WGS sequence"/>
</dbReference>
<dbReference type="OrthoDB" id="2402463at2759"/>
<organism evidence="1 2">
    <name type="scientific">Linnemannia elongata AG-77</name>
    <dbReference type="NCBI Taxonomy" id="1314771"/>
    <lineage>
        <taxon>Eukaryota</taxon>
        <taxon>Fungi</taxon>
        <taxon>Fungi incertae sedis</taxon>
        <taxon>Mucoromycota</taxon>
        <taxon>Mortierellomycotina</taxon>
        <taxon>Mortierellomycetes</taxon>
        <taxon>Mortierellales</taxon>
        <taxon>Mortierellaceae</taxon>
        <taxon>Linnemannia</taxon>
    </lineage>
</organism>
<proteinExistence type="predicted"/>
<accession>A0A197K3H8</accession>
<sequence>MVQKGRRQQGKVGYLRELSQLRKLRELRGSFRIDRPAVKTYISLKEVEFMHEHWPELRIVEFLPEGYETLEDGSIPSHMQWLIEQRPFTKLSKTGPDTPQFFRGI</sequence>
<protein>
    <submittedName>
        <fullName evidence="1">Uncharacterized protein</fullName>
    </submittedName>
</protein>
<keyword evidence="2" id="KW-1185">Reference proteome</keyword>
<reference evidence="1 2" key="1">
    <citation type="submission" date="2016-05" db="EMBL/GenBank/DDBJ databases">
        <title>Genome sequencing reveals origins of a unique bacterial endosymbiosis in the earliest lineages of terrestrial Fungi.</title>
        <authorList>
            <consortium name="DOE Joint Genome Institute"/>
            <person name="Uehling J."/>
            <person name="Gryganskyi A."/>
            <person name="Hameed K."/>
            <person name="Tschaplinski T."/>
            <person name="Misztal P."/>
            <person name="Wu S."/>
            <person name="Desiro A."/>
            <person name="Vande Pol N."/>
            <person name="Du Z.-Y."/>
            <person name="Zienkiewicz A."/>
            <person name="Zienkiewicz K."/>
            <person name="Morin E."/>
            <person name="Tisserant E."/>
            <person name="Splivallo R."/>
            <person name="Hainaut M."/>
            <person name="Henrissat B."/>
            <person name="Ohm R."/>
            <person name="Kuo A."/>
            <person name="Yan J."/>
            <person name="Lipzen A."/>
            <person name="Nolan M."/>
            <person name="Labutti K."/>
            <person name="Barry K."/>
            <person name="Goldstein A."/>
            <person name="Labbe J."/>
            <person name="Schadt C."/>
            <person name="Tuskan G."/>
            <person name="Grigoriev I."/>
            <person name="Martin F."/>
            <person name="Vilgalys R."/>
            <person name="Bonito G."/>
        </authorList>
    </citation>
    <scope>NUCLEOTIDE SEQUENCE [LARGE SCALE GENOMIC DNA]</scope>
    <source>
        <strain evidence="1 2">AG-77</strain>
    </source>
</reference>
<evidence type="ECO:0000313" key="1">
    <source>
        <dbReference type="EMBL" id="OAQ32040.1"/>
    </source>
</evidence>
<evidence type="ECO:0000313" key="2">
    <source>
        <dbReference type="Proteomes" id="UP000078512"/>
    </source>
</evidence>
<dbReference type="AlphaFoldDB" id="A0A197K3H8"/>
<gene>
    <name evidence="1" type="ORF">K457DRAFT_135775</name>
</gene>
<dbReference type="EMBL" id="KV442027">
    <property type="protein sequence ID" value="OAQ32040.1"/>
    <property type="molecule type" value="Genomic_DNA"/>
</dbReference>
<name>A0A197K3H8_9FUNG</name>